<dbReference type="PANTHER" id="PTHR40788">
    <property type="entry name" value="CLR5 DOMAIN-CONTAINING PROTEIN-RELATED"/>
    <property type="match status" value="1"/>
</dbReference>
<protein>
    <submittedName>
        <fullName evidence="2">Uncharacterized protein</fullName>
    </submittedName>
</protein>
<keyword evidence="3" id="KW-1185">Reference proteome</keyword>
<dbReference type="PANTHER" id="PTHR40788:SF2">
    <property type="entry name" value="CLR5 DOMAIN-CONTAINING PROTEIN"/>
    <property type="match status" value="1"/>
</dbReference>
<dbReference type="EMBL" id="NLAX01001623">
    <property type="protein sequence ID" value="PKS05136.1"/>
    <property type="molecule type" value="Genomic_DNA"/>
</dbReference>
<dbReference type="STRING" id="41688.A0A2N3MY88"/>
<name>A0A2N3MY88_9PEZI</name>
<evidence type="ECO:0000256" key="1">
    <source>
        <dbReference type="SAM" id="MobiDB-lite"/>
    </source>
</evidence>
<reference evidence="2 3" key="1">
    <citation type="journal article" date="2017" name="G3 (Bethesda)">
        <title>First Draft Genome Sequence of the Pathogenic Fungus Lomentospora prolificans (Formerly Scedosporium prolificans).</title>
        <authorList>
            <person name="Luo R."/>
            <person name="Zimin A."/>
            <person name="Workman R."/>
            <person name="Fan Y."/>
            <person name="Pertea G."/>
            <person name="Grossman N."/>
            <person name="Wear M.P."/>
            <person name="Jia B."/>
            <person name="Miller H."/>
            <person name="Casadevall A."/>
            <person name="Timp W."/>
            <person name="Zhang S.X."/>
            <person name="Salzberg S.L."/>
        </authorList>
    </citation>
    <scope>NUCLEOTIDE SEQUENCE [LARGE SCALE GENOMIC DNA]</scope>
    <source>
        <strain evidence="2 3">JHH-5317</strain>
    </source>
</reference>
<dbReference type="AlphaFoldDB" id="A0A2N3MY88"/>
<accession>A0A2N3MY88</accession>
<comment type="caution">
    <text evidence="2">The sequence shown here is derived from an EMBL/GenBank/DDBJ whole genome shotgun (WGS) entry which is preliminary data.</text>
</comment>
<dbReference type="VEuPathDB" id="FungiDB:jhhlp_008503"/>
<dbReference type="InParanoid" id="A0A2N3MY88"/>
<dbReference type="Proteomes" id="UP000233524">
    <property type="component" value="Unassembled WGS sequence"/>
</dbReference>
<organism evidence="2 3">
    <name type="scientific">Lomentospora prolificans</name>
    <dbReference type="NCBI Taxonomy" id="41688"/>
    <lineage>
        <taxon>Eukaryota</taxon>
        <taxon>Fungi</taxon>
        <taxon>Dikarya</taxon>
        <taxon>Ascomycota</taxon>
        <taxon>Pezizomycotina</taxon>
        <taxon>Sordariomycetes</taxon>
        <taxon>Hypocreomycetidae</taxon>
        <taxon>Microascales</taxon>
        <taxon>Microascaceae</taxon>
        <taxon>Lomentospora</taxon>
    </lineage>
</organism>
<feature type="compositionally biased region" description="Polar residues" evidence="1">
    <location>
        <begin position="1"/>
        <end position="10"/>
    </location>
</feature>
<dbReference type="OrthoDB" id="2922289at2759"/>
<evidence type="ECO:0000313" key="3">
    <source>
        <dbReference type="Proteomes" id="UP000233524"/>
    </source>
</evidence>
<sequence>MEDSTQQGDEQTCPAPDREEVRQQAQATARRIIVLYTKLHETISRHESTIRKRWNKKHRTERLKVLLIAQPTLPEKHRPDLEAFRQSGRIPGSQTVGPSHRNSYLLPALNQEDLLLPRSIPLLLNARGRNHPSAFAATDCDACYLGVESDVIQRPTAHDGTILLTGISSANNSNYGKVVFWDEDADAEALATSGIQFLLSEGLLVLEAQEILLDFLIKLSKQILHDIPTHLLTSAKYPILPEPEFKCQVETTGFESLAAMASEAPYRLPGTLNWERIVSLLEAKTAAAEDHLWSLIEDPGYFAAEVSVSKDHARQMALESTIRRGSRQVCARNEAGA</sequence>
<evidence type="ECO:0000313" key="2">
    <source>
        <dbReference type="EMBL" id="PKS05136.1"/>
    </source>
</evidence>
<feature type="region of interest" description="Disordered" evidence="1">
    <location>
        <begin position="1"/>
        <end position="24"/>
    </location>
</feature>
<proteinExistence type="predicted"/>
<gene>
    <name evidence="2" type="ORF">jhhlp_008503</name>
</gene>